<sequence length="120" mass="13805">MVLKRTINVSDPELWNFCRAFETLRRQVPTKEMPGQLFCVFMFIAAAGGPVKCSQIEQGLGYNQSSVSRLTNWLYDKTRTGKPGLHWITKEYRGQDKIVTLTPLGEQIAREFWETVYGQT</sequence>
<dbReference type="EMBL" id="MW015080">
    <property type="protein sequence ID" value="QPD06428.1"/>
    <property type="molecule type" value="Genomic_DNA"/>
</dbReference>
<accession>A0A874M9V2</accession>
<dbReference type="InterPro" id="IPR036388">
    <property type="entry name" value="WH-like_DNA-bd_sf"/>
</dbReference>
<reference evidence="1" key="1">
    <citation type="submission" date="2020-09" db="EMBL/GenBank/DDBJ databases">
        <authorList>
            <person name="Zhang D."/>
            <person name="Hatherill J.R."/>
            <person name="Ramirez J.F."/>
            <person name="Edinger B."/>
            <person name="Balarin R."/>
            <person name="Sullivan A."/>
            <person name="Humpal K.M."/>
            <person name="Guseva A."/>
            <person name="Butela K.A."/>
            <person name="Garlena R.A."/>
            <person name="Russell D.A."/>
            <person name="Pope W.H."/>
            <person name="Jacobs-Sera D."/>
            <person name="Hatfull G.F."/>
        </authorList>
    </citation>
    <scope>NUCLEOTIDE SEQUENCE</scope>
</reference>
<proteinExistence type="predicted"/>
<dbReference type="InterPro" id="IPR036390">
    <property type="entry name" value="WH_DNA-bd_sf"/>
</dbReference>
<dbReference type="Gene3D" id="1.10.10.10">
    <property type="entry name" value="Winged helix-like DNA-binding domain superfamily/Winged helix DNA-binding domain"/>
    <property type="match status" value="1"/>
</dbReference>
<keyword evidence="2" id="KW-1185">Reference proteome</keyword>
<evidence type="ECO:0000313" key="2">
    <source>
        <dbReference type="Proteomes" id="UP000664917"/>
    </source>
</evidence>
<name>A0A874M9V2_9CAUD</name>
<dbReference type="SUPFAM" id="SSF46785">
    <property type="entry name" value="Winged helix' DNA-binding domain"/>
    <property type="match status" value="1"/>
</dbReference>
<protein>
    <submittedName>
        <fullName evidence="1">Uncharacterized protein</fullName>
    </submittedName>
</protein>
<dbReference type="Proteomes" id="UP000664917">
    <property type="component" value="Segment"/>
</dbReference>
<organism evidence="1 2">
    <name type="scientific">Synechococcus phage S-SRP01</name>
    <dbReference type="NCBI Taxonomy" id="2781607"/>
    <lineage>
        <taxon>Viruses</taxon>
        <taxon>Duplodnaviria</taxon>
        <taxon>Heunggongvirae</taxon>
        <taxon>Uroviricota</taxon>
        <taxon>Caudoviricetes</taxon>
        <taxon>Autographivirales</taxon>
        <taxon>Sechaudvirinae</taxon>
        <taxon>Nerivirus</taxon>
        <taxon>Nerivirus SSRP01</taxon>
    </lineage>
</organism>
<evidence type="ECO:0000313" key="1">
    <source>
        <dbReference type="EMBL" id="QPD06428.1"/>
    </source>
</evidence>